<dbReference type="Proteomes" id="UP000619244">
    <property type="component" value="Unassembled WGS sequence"/>
</dbReference>
<dbReference type="PANTHER" id="PTHR43364">
    <property type="entry name" value="NADH-SPECIFIC METHYLGLYOXAL REDUCTASE-RELATED"/>
    <property type="match status" value="1"/>
</dbReference>
<dbReference type="InterPro" id="IPR036812">
    <property type="entry name" value="NAD(P)_OxRdtase_dom_sf"/>
</dbReference>
<gene>
    <name evidence="4" type="ORF">GCM10010358_43080</name>
</gene>
<sequence>MQCRTSGRTGVQIGSLALGAMNFGTLGRTTREDVTALVDAALEAGTNLVDTADVYMRRRVGGDGRQGDRRAPGRHRAGHEGGPAMGDQRNRRGGSPRRPVTALDDSLRRLGVDHVDLHRIHRWDPRTGDEAGPTMIQPALGSVTAHPAVTSALIGPARWTTRIRSSPPQTPCFPPTCPTRSSPGPRPEFSPVRRLPGLPPGRLLRDLFPAGLRGSRDGYG</sequence>
<dbReference type="SUPFAM" id="SSF51430">
    <property type="entry name" value="NAD(P)-linked oxidoreductase"/>
    <property type="match status" value="1"/>
</dbReference>
<feature type="compositionally biased region" description="Pro residues" evidence="2">
    <location>
        <begin position="168"/>
        <end position="177"/>
    </location>
</feature>
<evidence type="ECO:0000313" key="4">
    <source>
        <dbReference type="EMBL" id="GGX84273.1"/>
    </source>
</evidence>
<keyword evidence="5" id="KW-1185">Reference proteome</keyword>
<proteinExistence type="predicted"/>
<dbReference type="InterPro" id="IPR023210">
    <property type="entry name" value="NADP_OxRdtase_dom"/>
</dbReference>
<feature type="region of interest" description="Disordered" evidence="2">
    <location>
        <begin position="162"/>
        <end position="220"/>
    </location>
</feature>
<dbReference type="GO" id="GO:0016491">
    <property type="term" value="F:oxidoreductase activity"/>
    <property type="evidence" value="ECO:0007669"/>
    <property type="project" value="UniProtKB-KW"/>
</dbReference>
<dbReference type="GO" id="GO:0005829">
    <property type="term" value="C:cytosol"/>
    <property type="evidence" value="ECO:0007669"/>
    <property type="project" value="TreeGrafter"/>
</dbReference>
<evidence type="ECO:0000256" key="1">
    <source>
        <dbReference type="ARBA" id="ARBA00023002"/>
    </source>
</evidence>
<dbReference type="Pfam" id="PF00248">
    <property type="entry name" value="Aldo_ket_red"/>
    <property type="match status" value="1"/>
</dbReference>
<evidence type="ECO:0000313" key="5">
    <source>
        <dbReference type="Proteomes" id="UP000619244"/>
    </source>
</evidence>
<name>A0A918NP51_9ACTN</name>
<dbReference type="EMBL" id="BMVU01000021">
    <property type="protein sequence ID" value="GGX84273.1"/>
    <property type="molecule type" value="Genomic_DNA"/>
</dbReference>
<dbReference type="RefSeq" id="WP_190191918.1">
    <property type="nucleotide sequence ID" value="NZ_BMVU01000021.1"/>
</dbReference>
<feature type="region of interest" description="Disordered" evidence="2">
    <location>
        <begin position="59"/>
        <end position="102"/>
    </location>
</feature>
<dbReference type="AlphaFoldDB" id="A0A918NP51"/>
<feature type="compositionally biased region" description="Basic and acidic residues" evidence="2">
    <location>
        <begin position="60"/>
        <end position="71"/>
    </location>
</feature>
<accession>A0A918NP51</accession>
<reference evidence="4" key="2">
    <citation type="submission" date="2020-09" db="EMBL/GenBank/DDBJ databases">
        <authorList>
            <person name="Sun Q."/>
            <person name="Ohkuma M."/>
        </authorList>
    </citation>
    <scope>NUCLEOTIDE SEQUENCE</scope>
    <source>
        <strain evidence="4">JCM 4790</strain>
    </source>
</reference>
<dbReference type="PANTHER" id="PTHR43364:SF4">
    <property type="entry name" value="NAD(P)-LINKED OXIDOREDUCTASE SUPERFAMILY PROTEIN"/>
    <property type="match status" value="1"/>
</dbReference>
<protein>
    <recommendedName>
        <fullName evidence="3">NADP-dependent oxidoreductase domain-containing protein</fullName>
    </recommendedName>
</protein>
<feature type="compositionally biased region" description="Low complexity" evidence="2">
    <location>
        <begin position="192"/>
        <end position="202"/>
    </location>
</feature>
<feature type="domain" description="NADP-dependent oxidoreductase" evidence="3">
    <location>
        <begin position="16"/>
        <end position="128"/>
    </location>
</feature>
<organism evidence="4 5">
    <name type="scientific">Streptomyces minutiscleroticus</name>
    <dbReference type="NCBI Taxonomy" id="68238"/>
    <lineage>
        <taxon>Bacteria</taxon>
        <taxon>Bacillati</taxon>
        <taxon>Actinomycetota</taxon>
        <taxon>Actinomycetes</taxon>
        <taxon>Kitasatosporales</taxon>
        <taxon>Streptomycetaceae</taxon>
        <taxon>Streptomyces</taxon>
    </lineage>
</organism>
<reference evidence="4" key="1">
    <citation type="journal article" date="2014" name="Int. J. Syst. Evol. Microbiol.">
        <title>Complete genome sequence of Corynebacterium casei LMG S-19264T (=DSM 44701T), isolated from a smear-ripened cheese.</title>
        <authorList>
            <consortium name="US DOE Joint Genome Institute (JGI-PGF)"/>
            <person name="Walter F."/>
            <person name="Albersmeier A."/>
            <person name="Kalinowski J."/>
            <person name="Ruckert C."/>
        </authorList>
    </citation>
    <scope>NUCLEOTIDE SEQUENCE</scope>
    <source>
        <strain evidence="4">JCM 4790</strain>
    </source>
</reference>
<dbReference type="Gene3D" id="3.20.20.100">
    <property type="entry name" value="NADP-dependent oxidoreductase domain"/>
    <property type="match status" value="1"/>
</dbReference>
<keyword evidence="1" id="KW-0560">Oxidoreductase</keyword>
<comment type="caution">
    <text evidence="4">The sequence shown here is derived from an EMBL/GenBank/DDBJ whole genome shotgun (WGS) entry which is preliminary data.</text>
</comment>
<dbReference type="InterPro" id="IPR050523">
    <property type="entry name" value="AKR_Detox_Biosynth"/>
</dbReference>
<evidence type="ECO:0000256" key="2">
    <source>
        <dbReference type="SAM" id="MobiDB-lite"/>
    </source>
</evidence>
<evidence type="ECO:0000259" key="3">
    <source>
        <dbReference type="Pfam" id="PF00248"/>
    </source>
</evidence>